<dbReference type="PANTHER" id="PTHR30126">
    <property type="entry name" value="HTH-TYPE TRANSCRIPTIONAL REGULATOR"/>
    <property type="match status" value="1"/>
</dbReference>
<dbReference type="Pfam" id="PF00126">
    <property type="entry name" value="HTH_1"/>
    <property type="match status" value="1"/>
</dbReference>
<proteinExistence type="inferred from homology"/>
<dbReference type="SUPFAM" id="SSF46785">
    <property type="entry name" value="Winged helix' DNA-binding domain"/>
    <property type="match status" value="1"/>
</dbReference>
<dbReference type="RefSeq" id="WP_109436067.1">
    <property type="nucleotide sequence ID" value="NZ_CANLFO010000003.1"/>
</dbReference>
<dbReference type="AlphaFoldDB" id="A0A554VDG5"/>
<comment type="caution">
    <text evidence="5">The sequence shown here is derived from an EMBL/GenBank/DDBJ whole genome shotgun (WGS) entry which is preliminary data.</text>
</comment>
<dbReference type="OrthoDB" id="646694at2"/>
<name>A0A554VDG5_9FLAO</name>
<keyword evidence="6" id="KW-1185">Reference proteome</keyword>
<comment type="similarity">
    <text evidence="1">Belongs to the LysR transcriptional regulatory family.</text>
</comment>
<accession>A0A554VDG5</accession>
<dbReference type="Proteomes" id="UP000318833">
    <property type="component" value="Unassembled WGS sequence"/>
</dbReference>
<evidence type="ECO:0000313" key="6">
    <source>
        <dbReference type="Proteomes" id="UP000318833"/>
    </source>
</evidence>
<feature type="domain" description="HTH lysR-type" evidence="4">
    <location>
        <begin position="2"/>
        <end position="59"/>
    </location>
</feature>
<dbReference type="GO" id="GO:0000976">
    <property type="term" value="F:transcription cis-regulatory region binding"/>
    <property type="evidence" value="ECO:0007669"/>
    <property type="project" value="TreeGrafter"/>
</dbReference>
<gene>
    <name evidence="5" type="ORF">FOF46_24675</name>
</gene>
<evidence type="ECO:0000256" key="3">
    <source>
        <dbReference type="ARBA" id="ARBA00023163"/>
    </source>
</evidence>
<dbReference type="EMBL" id="VLNR01000069">
    <property type="protein sequence ID" value="TSE04883.1"/>
    <property type="molecule type" value="Genomic_DNA"/>
</dbReference>
<evidence type="ECO:0000256" key="1">
    <source>
        <dbReference type="ARBA" id="ARBA00009437"/>
    </source>
</evidence>
<dbReference type="Gene3D" id="1.10.10.10">
    <property type="entry name" value="Winged helix-like DNA-binding domain superfamily/Winged helix DNA-binding domain"/>
    <property type="match status" value="1"/>
</dbReference>
<evidence type="ECO:0000259" key="4">
    <source>
        <dbReference type="PROSITE" id="PS50931"/>
    </source>
</evidence>
<dbReference type="InterPro" id="IPR036388">
    <property type="entry name" value="WH-like_DNA-bd_sf"/>
</dbReference>
<dbReference type="InterPro" id="IPR000847">
    <property type="entry name" value="LysR_HTH_N"/>
</dbReference>
<keyword evidence="2" id="KW-0805">Transcription regulation</keyword>
<reference evidence="5 6" key="1">
    <citation type="submission" date="2019-07" db="EMBL/GenBank/DDBJ databases">
        <title>The draft genome sequence of Aquimarina algiphila M91.</title>
        <authorList>
            <person name="Meng X."/>
        </authorList>
    </citation>
    <scope>NUCLEOTIDE SEQUENCE [LARGE SCALE GENOMIC DNA]</scope>
    <source>
        <strain evidence="5 6">M91</strain>
    </source>
</reference>
<evidence type="ECO:0000313" key="5">
    <source>
        <dbReference type="EMBL" id="TSE04883.1"/>
    </source>
</evidence>
<dbReference type="InterPro" id="IPR036390">
    <property type="entry name" value="WH_DNA-bd_sf"/>
</dbReference>
<dbReference type="GO" id="GO:0003700">
    <property type="term" value="F:DNA-binding transcription factor activity"/>
    <property type="evidence" value="ECO:0007669"/>
    <property type="project" value="InterPro"/>
</dbReference>
<organism evidence="5 6">
    <name type="scientific">Aquimarina algiphila</name>
    <dbReference type="NCBI Taxonomy" id="2047982"/>
    <lineage>
        <taxon>Bacteria</taxon>
        <taxon>Pseudomonadati</taxon>
        <taxon>Bacteroidota</taxon>
        <taxon>Flavobacteriia</taxon>
        <taxon>Flavobacteriales</taxon>
        <taxon>Flavobacteriaceae</taxon>
        <taxon>Aquimarina</taxon>
    </lineage>
</organism>
<keyword evidence="3" id="KW-0804">Transcription</keyword>
<dbReference type="PRINTS" id="PR00039">
    <property type="entry name" value="HTHLYSR"/>
</dbReference>
<sequence>MINLEWLRTFRAIYECKNITEASLKLNMTQPGVSKHLSALESHIGKKLFERTTRKLAPTEYGKFLYSQVNNPLQELEKVEYYSNQRRKKTRSAIIIGCTTDFFNKELIHKMYSFDMYIVTHFGTEKELIEALEIDKVQLLVGIKKHGIYDHQFAYIKNEELELICSNTIDIPENIENNERELTKWLQKQTWFVYDNDQSDINFFWETNFNKSLKIIPRYILPSYLDIIEVLKKNNGFSVVPKHLFEKELKDNLIKTPINSAKKSEQKLFYSYKLKNSNLKEINKFIEGMKN</sequence>
<dbReference type="PROSITE" id="PS50931">
    <property type="entry name" value="HTH_LYSR"/>
    <property type="match status" value="1"/>
</dbReference>
<evidence type="ECO:0000256" key="2">
    <source>
        <dbReference type="ARBA" id="ARBA00023015"/>
    </source>
</evidence>
<dbReference type="PANTHER" id="PTHR30126:SF64">
    <property type="entry name" value="HTH-TYPE TRANSCRIPTIONAL REGULATOR CITR"/>
    <property type="match status" value="1"/>
</dbReference>
<protein>
    <submittedName>
        <fullName evidence="5">LysR family transcriptional regulator</fullName>
    </submittedName>
</protein>